<dbReference type="CDD" id="cd06446">
    <property type="entry name" value="Trp-synth_B"/>
    <property type="match status" value="1"/>
</dbReference>
<evidence type="ECO:0000313" key="15">
    <source>
        <dbReference type="Proteomes" id="UP000054858"/>
    </source>
</evidence>
<dbReference type="FunFam" id="3.40.50.1100:FF:000001">
    <property type="entry name" value="Tryptophan synthase beta chain"/>
    <property type="match status" value="1"/>
</dbReference>
<evidence type="ECO:0000256" key="12">
    <source>
        <dbReference type="HAMAP-Rule" id="MF_00133"/>
    </source>
</evidence>
<keyword evidence="8 12" id="KW-0663">Pyridoxal phosphate</keyword>
<comment type="pathway">
    <text evidence="3 12">Amino-acid biosynthesis; L-tryptophan biosynthesis; L-tryptophan from chorismate: step 5/5.</text>
</comment>
<dbReference type="FunFam" id="3.40.50.1100:FF:000004">
    <property type="entry name" value="Tryptophan synthase beta chain"/>
    <property type="match status" value="1"/>
</dbReference>
<dbReference type="Gene3D" id="3.40.50.1100">
    <property type="match status" value="2"/>
</dbReference>
<dbReference type="PATRIC" id="fig|29423.5.peg.2386"/>
<evidence type="ECO:0000256" key="8">
    <source>
        <dbReference type="ARBA" id="ARBA00022898"/>
    </source>
</evidence>
<dbReference type="InterPro" id="IPR001926">
    <property type="entry name" value="TrpB-like_PALP"/>
</dbReference>
<keyword evidence="6 12" id="KW-0028">Amino-acid biosynthesis</keyword>
<comment type="subunit">
    <text evidence="5 12">Tetramer of two alpha and two beta chains.</text>
</comment>
<dbReference type="InterPro" id="IPR023026">
    <property type="entry name" value="Trp_synth_beta/beta-like"/>
</dbReference>
<dbReference type="GO" id="GO:0004834">
    <property type="term" value="F:tryptophan synthase activity"/>
    <property type="evidence" value="ECO:0007669"/>
    <property type="project" value="UniProtKB-UniRule"/>
</dbReference>
<dbReference type="PROSITE" id="PS00168">
    <property type="entry name" value="TRP_SYNTHASE_BETA"/>
    <property type="match status" value="1"/>
</dbReference>
<dbReference type="Pfam" id="PF00291">
    <property type="entry name" value="PALP"/>
    <property type="match status" value="1"/>
</dbReference>
<evidence type="ECO:0000256" key="3">
    <source>
        <dbReference type="ARBA" id="ARBA00004733"/>
    </source>
</evidence>
<dbReference type="EMBL" id="LNYP01000031">
    <property type="protein sequence ID" value="KTD37138.1"/>
    <property type="molecule type" value="Genomic_DNA"/>
</dbReference>
<organism evidence="14 15">
    <name type="scientific">Legionella oakridgensis</name>
    <dbReference type="NCBI Taxonomy" id="29423"/>
    <lineage>
        <taxon>Bacteria</taxon>
        <taxon>Pseudomonadati</taxon>
        <taxon>Pseudomonadota</taxon>
        <taxon>Gammaproteobacteria</taxon>
        <taxon>Legionellales</taxon>
        <taxon>Legionellaceae</taxon>
        <taxon>Legionella</taxon>
    </lineage>
</organism>
<evidence type="ECO:0000259" key="13">
    <source>
        <dbReference type="Pfam" id="PF00291"/>
    </source>
</evidence>
<dbReference type="RefSeq" id="WP_025385999.1">
    <property type="nucleotide sequence ID" value="NZ_LCUA01000033.1"/>
</dbReference>
<reference evidence="14 15" key="1">
    <citation type="submission" date="2015-11" db="EMBL/GenBank/DDBJ databases">
        <title>Genomic analysis of 38 Legionella species identifies large and diverse effector repertoires.</title>
        <authorList>
            <person name="Burstein D."/>
            <person name="Amaro F."/>
            <person name="Zusman T."/>
            <person name="Lifshitz Z."/>
            <person name="Cohen O."/>
            <person name="Gilbert J.A."/>
            <person name="Pupko T."/>
            <person name="Shuman H.A."/>
            <person name="Segal G."/>
        </authorList>
    </citation>
    <scope>NUCLEOTIDE SEQUENCE [LARGE SCALE GENOMIC DNA]</scope>
    <source>
        <strain evidence="14 15">Oak Ridge-10</strain>
    </source>
</reference>
<dbReference type="PANTHER" id="PTHR48077">
    <property type="entry name" value="TRYPTOPHAN SYNTHASE-RELATED"/>
    <property type="match status" value="1"/>
</dbReference>
<dbReference type="PANTHER" id="PTHR48077:SF3">
    <property type="entry name" value="TRYPTOPHAN SYNTHASE"/>
    <property type="match status" value="1"/>
</dbReference>
<evidence type="ECO:0000256" key="5">
    <source>
        <dbReference type="ARBA" id="ARBA00011270"/>
    </source>
</evidence>
<accession>A0A0W0WXU4</accession>
<evidence type="ECO:0000256" key="11">
    <source>
        <dbReference type="ARBA" id="ARBA00049047"/>
    </source>
</evidence>
<dbReference type="InterPro" id="IPR006654">
    <property type="entry name" value="Trp_synth_beta"/>
</dbReference>
<evidence type="ECO:0000256" key="9">
    <source>
        <dbReference type="ARBA" id="ARBA00023141"/>
    </source>
</evidence>
<name>A0A0W0WXU4_9GAMM</name>
<keyword evidence="10 12" id="KW-0456">Lyase</keyword>
<dbReference type="AlphaFoldDB" id="A0A0W0WXU4"/>
<feature type="domain" description="Tryptophan synthase beta chain-like PALP" evidence="13">
    <location>
        <begin position="59"/>
        <end position="382"/>
    </location>
</feature>
<keyword evidence="7 12" id="KW-0822">Tryptophan biosynthesis</keyword>
<dbReference type="InterPro" id="IPR036052">
    <property type="entry name" value="TrpB-like_PALP_sf"/>
</dbReference>
<comment type="catalytic activity">
    <reaction evidence="11 12">
        <text>(1S,2R)-1-C-(indol-3-yl)glycerol 3-phosphate + L-serine = D-glyceraldehyde 3-phosphate + L-tryptophan + H2O</text>
        <dbReference type="Rhea" id="RHEA:10532"/>
        <dbReference type="ChEBI" id="CHEBI:15377"/>
        <dbReference type="ChEBI" id="CHEBI:33384"/>
        <dbReference type="ChEBI" id="CHEBI:57912"/>
        <dbReference type="ChEBI" id="CHEBI:58866"/>
        <dbReference type="ChEBI" id="CHEBI:59776"/>
        <dbReference type="EC" id="4.2.1.20"/>
    </reaction>
</comment>
<evidence type="ECO:0000256" key="2">
    <source>
        <dbReference type="ARBA" id="ARBA00002786"/>
    </source>
</evidence>
<comment type="caution">
    <text evidence="14">The sequence shown here is derived from an EMBL/GenBank/DDBJ whole genome shotgun (WGS) entry which is preliminary data.</text>
</comment>
<protein>
    <recommendedName>
        <fullName evidence="12">Tryptophan synthase beta chain</fullName>
        <ecNumber evidence="12">4.2.1.20</ecNumber>
    </recommendedName>
</protein>
<evidence type="ECO:0000256" key="6">
    <source>
        <dbReference type="ARBA" id="ARBA00022605"/>
    </source>
</evidence>
<comment type="cofactor">
    <cofactor evidence="1 12">
        <name>pyridoxal 5'-phosphate</name>
        <dbReference type="ChEBI" id="CHEBI:597326"/>
    </cofactor>
</comment>
<dbReference type="InterPro" id="IPR006653">
    <property type="entry name" value="Trp_synth_b_CS"/>
</dbReference>
<dbReference type="PIRSF" id="PIRSF001413">
    <property type="entry name" value="Trp_syn_beta"/>
    <property type="match status" value="1"/>
</dbReference>
<gene>
    <name evidence="12 14" type="primary">trpB</name>
    <name evidence="14" type="ORF">Loak_2274</name>
</gene>
<evidence type="ECO:0000256" key="7">
    <source>
        <dbReference type="ARBA" id="ARBA00022822"/>
    </source>
</evidence>
<evidence type="ECO:0000256" key="1">
    <source>
        <dbReference type="ARBA" id="ARBA00001933"/>
    </source>
</evidence>
<dbReference type="NCBIfam" id="TIGR00263">
    <property type="entry name" value="trpB"/>
    <property type="match status" value="1"/>
</dbReference>
<sequence>MSEKELPDEYGHFGQYGGVFVADTLMFALQELQQVYQEVRHDPEFWAEFTSELKNYVGRSTPLYHAQRLTSHVGGAQLYLKREDLNHTGAHKINNTVGQALLAKRMGKKRIIAETGAGQHGVASATVAAKLGLECVVYMGAEDVVRQSSNVYRMKLLGAEVVPVHSGSKTLKDALNEAMRDWVSHIDNTFYIIGTVAGPHPYPQMVRDFQSIIGQEARSQLHEKTGHLPDALVACVGGGSNAMGLFYPFLQDKTVAMYGVEAGGKGIETGQHAASLLKGRPGVLHGNRTYLLCDEYGQIQDTYSISAGLDYPGVGPEHAYLKDIGRVQYVTINDDEALSAFHTLARIEGIIPALESSHAVAYALKLAKQMDKQRQIIVNLSGRGDKDIHTVAGLEKISL</sequence>
<dbReference type="HAMAP" id="MF_00133">
    <property type="entry name" value="Trp_synth_beta"/>
    <property type="match status" value="1"/>
</dbReference>
<keyword evidence="9 12" id="KW-0057">Aromatic amino acid biosynthesis</keyword>
<dbReference type="GO" id="GO:0005737">
    <property type="term" value="C:cytoplasm"/>
    <property type="evidence" value="ECO:0007669"/>
    <property type="project" value="TreeGrafter"/>
</dbReference>
<evidence type="ECO:0000256" key="10">
    <source>
        <dbReference type="ARBA" id="ARBA00023239"/>
    </source>
</evidence>
<evidence type="ECO:0000313" key="14">
    <source>
        <dbReference type="EMBL" id="KTD37138.1"/>
    </source>
</evidence>
<proteinExistence type="inferred from homology"/>
<dbReference type="UniPathway" id="UPA00035">
    <property type="reaction ID" value="UER00044"/>
</dbReference>
<dbReference type="SUPFAM" id="SSF53686">
    <property type="entry name" value="Tryptophan synthase beta subunit-like PLP-dependent enzymes"/>
    <property type="match status" value="1"/>
</dbReference>
<dbReference type="EC" id="4.2.1.20" evidence="12"/>
<dbReference type="Proteomes" id="UP000054858">
    <property type="component" value="Unassembled WGS sequence"/>
</dbReference>
<comment type="similarity">
    <text evidence="4 12">Belongs to the TrpB family.</text>
</comment>
<comment type="function">
    <text evidence="2 12">The beta subunit is responsible for the synthesis of L-tryptophan from indole and L-serine.</text>
</comment>
<evidence type="ECO:0000256" key="4">
    <source>
        <dbReference type="ARBA" id="ARBA00009982"/>
    </source>
</evidence>
<feature type="modified residue" description="N6-(pyridoxal phosphate)lysine" evidence="12">
    <location>
        <position position="92"/>
    </location>
</feature>